<dbReference type="Pfam" id="PF22666">
    <property type="entry name" value="Glyco_hydro_2_N2"/>
    <property type="match status" value="1"/>
</dbReference>
<dbReference type="FunFam" id="3.20.20.80:FF:000050">
    <property type="entry name" value="Beta-mannosidase B"/>
    <property type="match status" value="1"/>
</dbReference>
<dbReference type="SUPFAM" id="SSF51445">
    <property type="entry name" value="(Trans)glycosidases"/>
    <property type="match status" value="1"/>
</dbReference>
<proteinExistence type="inferred from homology"/>
<feature type="domain" description="Glycoside hydrolase family 2 immunoglobulin-like beta-sandwich" evidence="15">
    <location>
        <begin position="205"/>
        <end position="305"/>
    </location>
</feature>
<dbReference type="EC" id="3.2.1.25" evidence="5"/>
<comment type="pathway">
    <text evidence="3">Glycan metabolism; N-glycan degradation.</text>
</comment>
<dbReference type="Pfam" id="PF17786">
    <property type="entry name" value="Mannosidase_ig"/>
    <property type="match status" value="1"/>
</dbReference>
<keyword evidence="10" id="KW-0326">Glycosidase</keyword>
<dbReference type="EMBL" id="QGML01000095">
    <property type="protein sequence ID" value="TVY93683.1"/>
    <property type="molecule type" value="Genomic_DNA"/>
</dbReference>
<dbReference type="InterPro" id="IPR041447">
    <property type="entry name" value="Mannosidase_ig"/>
</dbReference>
<evidence type="ECO:0000256" key="12">
    <source>
        <dbReference type="ARBA" id="ARBA00038429"/>
    </source>
</evidence>
<dbReference type="Gene3D" id="3.20.20.80">
    <property type="entry name" value="Glycosidases"/>
    <property type="match status" value="1"/>
</dbReference>
<dbReference type="InterPro" id="IPR036156">
    <property type="entry name" value="Beta-gal/glucu_dom_sf"/>
</dbReference>
<evidence type="ECO:0000256" key="9">
    <source>
        <dbReference type="ARBA" id="ARBA00023277"/>
    </source>
</evidence>
<feature type="domain" description="Beta-mannosidase-like galactose-binding" evidence="18">
    <location>
        <begin position="12"/>
        <end position="192"/>
    </location>
</feature>
<comment type="subunit">
    <text evidence="4">Homodimer.</text>
</comment>
<dbReference type="InterPro" id="IPR054593">
    <property type="entry name" value="Beta-mannosidase-like_N2"/>
</dbReference>
<dbReference type="Pfam" id="PF00703">
    <property type="entry name" value="Glyco_hydro_2"/>
    <property type="match status" value="1"/>
</dbReference>
<dbReference type="Proteomes" id="UP000315522">
    <property type="component" value="Unassembled WGS sequence"/>
</dbReference>
<dbReference type="GO" id="GO:0005576">
    <property type="term" value="C:extracellular region"/>
    <property type="evidence" value="ECO:0007669"/>
    <property type="project" value="UniProtKB-SubCell"/>
</dbReference>
<evidence type="ECO:0000313" key="19">
    <source>
        <dbReference type="EMBL" id="TVY93683.1"/>
    </source>
</evidence>
<comment type="catalytic activity">
    <reaction evidence="1">
        <text>Hydrolysis of terminal, non-reducing beta-D-mannose residues in beta-D-mannosides.</text>
        <dbReference type="EC" id="3.2.1.25"/>
    </reaction>
</comment>
<evidence type="ECO:0000256" key="13">
    <source>
        <dbReference type="ARBA" id="ARBA00041069"/>
    </source>
</evidence>
<feature type="domain" description="Mannosidase Ig/CBM-like" evidence="17">
    <location>
        <begin position="690"/>
        <end position="779"/>
    </location>
</feature>
<keyword evidence="20" id="KW-1185">Reference proteome</keyword>
<organism evidence="19 20">
    <name type="scientific">Lachnellula willkommii</name>
    <dbReference type="NCBI Taxonomy" id="215461"/>
    <lineage>
        <taxon>Eukaryota</taxon>
        <taxon>Fungi</taxon>
        <taxon>Dikarya</taxon>
        <taxon>Ascomycota</taxon>
        <taxon>Pezizomycotina</taxon>
        <taxon>Leotiomycetes</taxon>
        <taxon>Helotiales</taxon>
        <taxon>Lachnaceae</taxon>
        <taxon>Lachnellula</taxon>
    </lineage>
</organism>
<evidence type="ECO:0000256" key="6">
    <source>
        <dbReference type="ARBA" id="ARBA00022525"/>
    </source>
</evidence>
<feature type="domain" description="Beta-mannosidase Ig-fold" evidence="16">
    <location>
        <begin position="794"/>
        <end position="843"/>
    </location>
</feature>
<keyword evidence="11" id="KW-0624">Polysaccharide degradation</keyword>
<dbReference type="PANTHER" id="PTHR43730">
    <property type="entry name" value="BETA-MANNOSIDASE"/>
    <property type="match status" value="1"/>
</dbReference>
<sequence length="865" mass="98471">MPITKALLAKNWQFRQTTALNNSTASSFLPVSQFPTVAHLDLLHHGLIKDPYIDVNEIETLWVNDADWEYRTTFPSPASSPTSLHELVFEGLDTICSIVFNGTVVRETRNMHIEHRVDVSKLLKKGDGEENVLELKFKNAPEFAKKEKDRIGYKGNGTDVHFGGPERLFVRKSQYHWGWDWGPAINTSGPWKPVWLESWDTEEGRIRDWIVRQEVSEDLKKAVVNIKGSVEGGKGSPISVEITDPEGKQVLTQDIIVDSKGEFSADIEVQSPQLWYPFTYGSQPLYTITGSFSSADKKSIKLGFRRLRLLQHALKKEPGTSFTFEINNTPIFAGGSCWIPGDFMLPRMSAKRYRDWLELAKSGNQAMIRVWGGGLVESEDFYSACDELGILVWQDFLFACGNYPAEKGFVEGVKVETEQQVKRVGHHTSLAIWAGNNEDYMVAERWGWDYNPEDNNPENWEKTDFPARTIYEIALPEICERLAGDVPYWRSSPYGGTTSNDKTIGDVHIWNVWHGKMSPYQSYKDYTSRFVSEFGFESAPSLRTLHDGITDPSERHWQSLTFDAHDKGPGHQRRYGMYSGENFRFQFNPLSSFVYCSQFLQAEAMSYAYNHWRREFRGEGEENCSGILVWQLNDIWPGTSWALVDVNWGRKPAFYITKRALGKVVVGMERVVTGGYGNYMTDWSYPEKRDKVEIWAVNGIVEELHAVLKLSAFDIGSGKEVELAEEERIRKLVLGGNKTTEITKIDIPSADKTVLVAYLDDEKTGERLARWITWPEPLKFVKFYKDLKVEAMLEGEVVTLKANAPVKGVVLQVPIEEGGRDAVFDDNFVDLVPGEEIKIGVKCLGGRKIETRFLCDWEYKVGFVL</sequence>
<dbReference type="InterPro" id="IPR013783">
    <property type="entry name" value="Ig-like_fold"/>
</dbReference>
<evidence type="ECO:0000313" key="20">
    <source>
        <dbReference type="Proteomes" id="UP000315522"/>
    </source>
</evidence>
<dbReference type="InterPro" id="IPR008979">
    <property type="entry name" value="Galactose-bd-like_sf"/>
</dbReference>
<evidence type="ECO:0000259" key="17">
    <source>
        <dbReference type="Pfam" id="PF17786"/>
    </source>
</evidence>
<dbReference type="GO" id="GO:0006516">
    <property type="term" value="P:glycoprotein catabolic process"/>
    <property type="evidence" value="ECO:0007669"/>
    <property type="project" value="TreeGrafter"/>
</dbReference>
<dbReference type="InterPro" id="IPR050887">
    <property type="entry name" value="Beta-mannosidase_GH2"/>
</dbReference>
<comment type="similarity">
    <text evidence="12">Belongs to the glycosyl hydrolase 2 family. Beta-mannosidase B subfamily.</text>
</comment>
<dbReference type="Gene3D" id="2.60.40.10">
    <property type="entry name" value="Immunoglobulins"/>
    <property type="match status" value="2"/>
</dbReference>
<dbReference type="AlphaFoldDB" id="A0A559ML38"/>
<evidence type="ECO:0000256" key="4">
    <source>
        <dbReference type="ARBA" id="ARBA00011738"/>
    </source>
</evidence>
<gene>
    <name evidence="19" type="primary">man9_2</name>
    <name evidence="19" type="ORF">LAWI1_G001608</name>
</gene>
<evidence type="ECO:0000259" key="18">
    <source>
        <dbReference type="Pfam" id="PF22666"/>
    </source>
</evidence>
<keyword evidence="8" id="KW-0325">Glycoprotein</keyword>
<dbReference type="UniPathway" id="UPA00280"/>
<name>A0A559ML38_9HELO</name>
<keyword evidence="9" id="KW-0119">Carbohydrate metabolism</keyword>
<evidence type="ECO:0000256" key="3">
    <source>
        <dbReference type="ARBA" id="ARBA00004740"/>
    </source>
</evidence>
<evidence type="ECO:0000256" key="5">
    <source>
        <dbReference type="ARBA" id="ARBA00012754"/>
    </source>
</evidence>
<evidence type="ECO:0000256" key="11">
    <source>
        <dbReference type="ARBA" id="ARBA00023326"/>
    </source>
</evidence>
<evidence type="ECO:0000259" key="15">
    <source>
        <dbReference type="Pfam" id="PF00703"/>
    </source>
</evidence>
<keyword evidence="7" id="KW-0378">Hydrolase</keyword>
<dbReference type="InterPro" id="IPR017853">
    <property type="entry name" value="GH"/>
</dbReference>
<evidence type="ECO:0000256" key="8">
    <source>
        <dbReference type="ARBA" id="ARBA00023180"/>
    </source>
</evidence>
<comment type="subcellular location">
    <subcellularLocation>
        <location evidence="2">Secreted</location>
    </subcellularLocation>
</comment>
<dbReference type="GO" id="GO:0000272">
    <property type="term" value="P:polysaccharide catabolic process"/>
    <property type="evidence" value="ECO:0007669"/>
    <property type="project" value="UniProtKB-KW"/>
</dbReference>
<evidence type="ECO:0000259" key="16">
    <source>
        <dbReference type="Pfam" id="PF17753"/>
    </source>
</evidence>
<evidence type="ECO:0000256" key="2">
    <source>
        <dbReference type="ARBA" id="ARBA00004613"/>
    </source>
</evidence>
<evidence type="ECO:0000256" key="10">
    <source>
        <dbReference type="ARBA" id="ARBA00023295"/>
    </source>
</evidence>
<evidence type="ECO:0000256" key="14">
    <source>
        <dbReference type="ARBA" id="ARBA00041614"/>
    </source>
</evidence>
<dbReference type="PANTHER" id="PTHR43730:SF1">
    <property type="entry name" value="BETA-MANNOSIDASE"/>
    <property type="match status" value="1"/>
</dbReference>
<accession>A0A559ML38</accession>
<dbReference type="GO" id="GO:0004567">
    <property type="term" value="F:beta-mannosidase activity"/>
    <property type="evidence" value="ECO:0007669"/>
    <property type="project" value="UniProtKB-EC"/>
</dbReference>
<evidence type="ECO:0000256" key="7">
    <source>
        <dbReference type="ARBA" id="ARBA00022801"/>
    </source>
</evidence>
<dbReference type="SUPFAM" id="SSF49303">
    <property type="entry name" value="beta-Galactosidase/glucuronidase domain"/>
    <property type="match status" value="2"/>
</dbReference>
<keyword evidence="6" id="KW-0964">Secreted</keyword>
<comment type="caution">
    <text evidence="19">The sequence shown here is derived from an EMBL/GenBank/DDBJ whole genome shotgun (WGS) entry which is preliminary data.</text>
</comment>
<dbReference type="SUPFAM" id="SSF49785">
    <property type="entry name" value="Galactose-binding domain-like"/>
    <property type="match status" value="1"/>
</dbReference>
<dbReference type="InterPro" id="IPR006102">
    <property type="entry name" value="Ig-like_GH2"/>
</dbReference>
<protein>
    <recommendedName>
        <fullName evidence="13">Beta-mannosidase B</fullName>
        <ecNumber evidence="5">3.2.1.25</ecNumber>
    </recommendedName>
    <alternativeName>
        <fullName evidence="14">Mannanase B</fullName>
    </alternativeName>
</protein>
<evidence type="ECO:0000256" key="1">
    <source>
        <dbReference type="ARBA" id="ARBA00000829"/>
    </source>
</evidence>
<dbReference type="Pfam" id="PF17753">
    <property type="entry name" value="Ig_mannosidase"/>
    <property type="match status" value="1"/>
</dbReference>
<reference evidence="19 20" key="1">
    <citation type="submission" date="2018-05" db="EMBL/GenBank/DDBJ databases">
        <title>Genome sequencing and assembly of the regulated plant pathogen Lachnellula willkommii and related sister species for the development of diagnostic species identification markers.</title>
        <authorList>
            <person name="Giroux E."/>
            <person name="Bilodeau G."/>
        </authorList>
    </citation>
    <scope>NUCLEOTIDE SEQUENCE [LARGE SCALE GENOMIC DNA]</scope>
    <source>
        <strain evidence="19 20">CBS 172.35</strain>
    </source>
</reference>
<dbReference type="InterPro" id="IPR041625">
    <property type="entry name" value="Beta-mannosidase_Ig"/>
</dbReference>
<dbReference type="Gene3D" id="2.60.120.260">
    <property type="entry name" value="Galactose-binding domain-like"/>
    <property type="match status" value="1"/>
</dbReference>